<dbReference type="GO" id="GO:0030600">
    <property type="term" value="F:feruloyl esterase activity"/>
    <property type="evidence" value="ECO:0007669"/>
    <property type="project" value="UniProtKB-EC"/>
</dbReference>
<dbReference type="Pfam" id="PF01764">
    <property type="entry name" value="Lipase_3"/>
    <property type="match status" value="1"/>
</dbReference>
<evidence type="ECO:0000256" key="2">
    <source>
        <dbReference type="SAM" id="Phobius"/>
    </source>
</evidence>
<sequence length="266" mass="30185">MSAYSNFNSVFLFMDLAICCVGYRFCLKLKRVYLICKIFMGTGLKIKHNVESPVYNHTLTTILVEYASVNQGFEVIELIVDVQNCLQVQVFCICWGCGLADDLDAMLSHLEALKKPELDADLFWKQLDFDYRGCTDGKVHDGFFNAYNNTIMRSGILDAVSRAKKAYEDLKIMVTGHSMGGAMAACCRLDLALIYGSKNVQVTTFGMPRIDNVAFASYYSQVVPNTFRVTHGHDLVPHLPPYYHHFPQKTYHHFPAEVILLDFLDF</sequence>
<dbReference type="Gramene" id="mRNA:HanXRQr2_Chr11g0505901">
    <property type="protein sequence ID" value="mRNA:HanXRQr2_Chr11g0505901"/>
    <property type="gene ID" value="HanXRQr2_Chr11g0505901"/>
</dbReference>
<gene>
    <name evidence="4" type="ORF">HanXRQr2_Chr11g0505901</name>
</gene>
<dbReference type="Gene3D" id="3.40.50.1820">
    <property type="entry name" value="alpha/beta hydrolase"/>
    <property type="match status" value="1"/>
</dbReference>
<dbReference type="CDD" id="cd00519">
    <property type="entry name" value="Lipase_3"/>
    <property type="match status" value="1"/>
</dbReference>
<keyword evidence="1 4" id="KW-0378">Hydrolase</keyword>
<dbReference type="SUPFAM" id="SSF53474">
    <property type="entry name" value="alpha/beta-Hydrolases"/>
    <property type="match status" value="1"/>
</dbReference>
<dbReference type="InterPro" id="IPR051218">
    <property type="entry name" value="Sec_MonoDiacylglyc_Lipase"/>
</dbReference>
<feature type="domain" description="Fungal lipase-type" evidence="3">
    <location>
        <begin position="122"/>
        <end position="242"/>
    </location>
</feature>
<dbReference type="PANTHER" id="PTHR45856:SF11">
    <property type="entry name" value="FUNGAL LIPASE-LIKE DOMAIN-CONTAINING PROTEIN"/>
    <property type="match status" value="1"/>
</dbReference>
<keyword evidence="5" id="KW-1185">Reference proteome</keyword>
<accession>A0A9K3N1P9</accession>
<dbReference type="Proteomes" id="UP000215914">
    <property type="component" value="Unassembled WGS sequence"/>
</dbReference>
<proteinExistence type="predicted"/>
<dbReference type="EMBL" id="MNCJ02000326">
    <property type="protein sequence ID" value="KAF5783263.1"/>
    <property type="molecule type" value="Genomic_DNA"/>
</dbReference>
<protein>
    <submittedName>
        <fullName evidence="4">Feruloyl esterase</fullName>
        <ecNumber evidence="4">3.1.1.73</ecNumber>
    </submittedName>
</protein>
<dbReference type="AlphaFoldDB" id="A0A9K3N1P9"/>
<dbReference type="InterPro" id="IPR002921">
    <property type="entry name" value="Fungal_lipase-type"/>
</dbReference>
<comment type="caution">
    <text evidence="4">The sequence shown here is derived from an EMBL/GenBank/DDBJ whole genome shotgun (WGS) entry which is preliminary data.</text>
</comment>
<keyword evidence="2" id="KW-0812">Transmembrane</keyword>
<keyword evidence="2" id="KW-0472">Membrane</keyword>
<reference evidence="4" key="2">
    <citation type="submission" date="2020-06" db="EMBL/GenBank/DDBJ databases">
        <title>Helianthus annuus Genome sequencing and assembly Release 2.</title>
        <authorList>
            <person name="Gouzy J."/>
            <person name="Langlade N."/>
            <person name="Munos S."/>
        </authorList>
    </citation>
    <scope>NUCLEOTIDE SEQUENCE</scope>
    <source>
        <tissue evidence="4">Leaves</tissue>
    </source>
</reference>
<feature type="transmembrane region" description="Helical" evidence="2">
    <location>
        <begin position="6"/>
        <end position="27"/>
    </location>
</feature>
<evidence type="ECO:0000256" key="1">
    <source>
        <dbReference type="ARBA" id="ARBA00022801"/>
    </source>
</evidence>
<evidence type="ECO:0000313" key="4">
    <source>
        <dbReference type="EMBL" id="KAF5783263.1"/>
    </source>
</evidence>
<reference evidence="4" key="1">
    <citation type="journal article" date="2017" name="Nature">
        <title>The sunflower genome provides insights into oil metabolism, flowering and Asterid evolution.</title>
        <authorList>
            <person name="Badouin H."/>
            <person name="Gouzy J."/>
            <person name="Grassa C.J."/>
            <person name="Murat F."/>
            <person name="Staton S.E."/>
            <person name="Cottret L."/>
            <person name="Lelandais-Briere C."/>
            <person name="Owens G.L."/>
            <person name="Carrere S."/>
            <person name="Mayjonade B."/>
            <person name="Legrand L."/>
            <person name="Gill N."/>
            <person name="Kane N.C."/>
            <person name="Bowers J.E."/>
            <person name="Hubner S."/>
            <person name="Bellec A."/>
            <person name="Berard A."/>
            <person name="Berges H."/>
            <person name="Blanchet N."/>
            <person name="Boniface M.C."/>
            <person name="Brunel D."/>
            <person name="Catrice O."/>
            <person name="Chaidir N."/>
            <person name="Claudel C."/>
            <person name="Donnadieu C."/>
            <person name="Faraut T."/>
            <person name="Fievet G."/>
            <person name="Helmstetter N."/>
            <person name="King M."/>
            <person name="Knapp S.J."/>
            <person name="Lai Z."/>
            <person name="Le Paslier M.C."/>
            <person name="Lippi Y."/>
            <person name="Lorenzon L."/>
            <person name="Mandel J.R."/>
            <person name="Marage G."/>
            <person name="Marchand G."/>
            <person name="Marquand E."/>
            <person name="Bret-Mestries E."/>
            <person name="Morien E."/>
            <person name="Nambeesan S."/>
            <person name="Nguyen T."/>
            <person name="Pegot-Espagnet P."/>
            <person name="Pouilly N."/>
            <person name="Raftis F."/>
            <person name="Sallet E."/>
            <person name="Schiex T."/>
            <person name="Thomas J."/>
            <person name="Vandecasteele C."/>
            <person name="Vares D."/>
            <person name="Vear F."/>
            <person name="Vautrin S."/>
            <person name="Crespi M."/>
            <person name="Mangin B."/>
            <person name="Burke J.M."/>
            <person name="Salse J."/>
            <person name="Munos S."/>
            <person name="Vincourt P."/>
            <person name="Rieseberg L.H."/>
            <person name="Langlade N.B."/>
        </authorList>
    </citation>
    <scope>NUCLEOTIDE SEQUENCE</scope>
    <source>
        <tissue evidence="4">Leaves</tissue>
    </source>
</reference>
<keyword evidence="2" id="KW-1133">Transmembrane helix</keyword>
<evidence type="ECO:0000313" key="5">
    <source>
        <dbReference type="Proteomes" id="UP000215914"/>
    </source>
</evidence>
<name>A0A9K3N1P9_HELAN</name>
<evidence type="ECO:0000259" key="3">
    <source>
        <dbReference type="Pfam" id="PF01764"/>
    </source>
</evidence>
<dbReference type="InterPro" id="IPR029058">
    <property type="entry name" value="AB_hydrolase_fold"/>
</dbReference>
<dbReference type="GO" id="GO:0006629">
    <property type="term" value="P:lipid metabolic process"/>
    <property type="evidence" value="ECO:0007669"/>
    <property type="project" value="InterPro"/>
</dbReference>
<organism evidence="4 5">
    <name type="scientific">Helianthus annuus</name>
    <name type="common">Common sunflower</name>
    <dbReference type="NCBI Taxonomy" id="4232"/>
    <lineage>
        <taxon>Eukaryota</taxon>
        <taxon>Viridiplantae</taxon>
        <taxon>Streptophyta</taxon>
        <taxon>Embryophyta</taxon>
        <taxon>Tracheophyta</taxon>
        <taxon>Spermatophyta</taxon>
        <taxon>Magnoliopsida</taxon>
        <taxon>eudicotyledons</taxon>
        <taxon>Gunneridae</taxon>
        <taxon>Pentapetalae</taxon>
        <taxon>asterids</taxon>
        <taxon>campanulids</taxon>
        <taxon>Asterales</taxon>
        <taxon>Asteraceae</taxon>
        <taxon>Asteroideae</taxon>
        <taxon>Heliantheae alliance</taxon>
        <taxon>Heliantheae</taxon>
        <taxon>Helianthus</taxon>
    </lineage>
</organism>
<dbReference type="PANTHER" id="PTHR45856">
    <property type="entry name" value="ALPHA/BETA-HYDROLASES SUPERFAMILY PROTEIN"/>
    <property type="match status" value="1"/>
</dbReference>
<dbReference type="EC" id="3.1.1.73" evidence="4"/>